<evidence type="ECO:0000313" key="2">
    <source>
        <dbReference type="Proteomes" id="UP000265520"/>
    </source>
</evidence>
<reference evidence="1 2" key="1">
    <citation type="journal article" date="2018" name="Front. Plant Sci.">
        <title>Red Clover (Trifolium pratense) and Zigzag Clover (T. medium) - A Picture of Genomic Similarities and Differences.</title>
        <authorList>
            <person name="Dluhosova J."/>
            <person name="Istvanek J."/>
            <person name="Nedelnik J."/>
            <person name="Repkova J."/>
        </authorList>
    </citation>
    <scope>NUCLEOTIDE SEQUENCE [LARGE SCALE GENOMIC DNA]</scope>
    <source>
        <strain evidence="2">cv. 10/8</strain>
        <tissue evidence="1">Leaf</tissue>
    </source>
</reference>
<organism evidence="1 2">
    <name type="scientific">Trifolium medium</name>
    <dbReference type="NCBI Taxonomy" id="97028"/>
    <lineage>
        <taxon>Eukaryota</taxon>
        <taxon>Viridiplantae</taxon>
        <taxon>Streptophyta</taxon>
        <taxon>Embryophyta</taxon>
        <taxon>Tracheophyta</taxon>
        <taxon>Spermatophyta</taxon>
        <taxon>Magnoliopsida</taxon>
        <taxon>eudicotyledons</taxon>
        <taxon>Gunneridae</taxon>
        <taxon>Pentapetalae</taxon>
        <taxon>rosids</taxon>
        <taxon>fabids</taxon>
        <taxon>Fabales</taxon>
        <taxon>Fabaceae</taxon>
        <taxon>Papilionoideae</taxon>
        <taxon>50 kb inversion clade</taxon>
        <taxon>NPAAA clade</taxon>
        <taxon>Hologalegina</taxon>
        <taxon>IRL clade</taxon>
        <taxon>Trifolieae</taxon>
        <taxon>Trifolium</taxon>
    </lineage>
</organism>
<evidence type="ECO:0000313" key="1">
    <source>
        <dbReference type="EMBL" id="MCI59475.1"/>
    </source>
</evidence>
<comment type="caution">
    <text evidence="1">The sequence shown here is derived from an EMBL/GenBank/DDBJ whole genome shotgun (WGS) entry which is preliminary data.</text>
</comment>
<keyword evidence="1" id="KW-0371">Homeobox</keyword>
<dbReference type="AlphaFoldDB" id="A0A392THS7"/>
<dbReference type="GO" id="GO:0003677">
    <property type="term" value="F:DNA binding"/>
    <property type="evidence" value="ECO:0007669"/>
    <property type="project" value="UniProtKB-KW"/>
</dbReference>
<dbReference type="InterPro" id="IPR044977">
    <property type="entry name" value="RLT1-3"/>
</dbReference>
<feature type="non-terminal residue" evidence="1">
    <location>
        <position position="71"/>
    </location>
</feature>
<accession>A0A392THS7</accession>
<dbReference type="PANTHER" id="PTHR36968:SF5">
    <property type="entry name" value="HOMEOBOX-DDT DOMAIN PROTEIN RLT2"/>
    <property type="match status" value="1"/>
</dbReference>
<sequence length="71" mass="7588">MLTALEGAIKREYLASDYETTSELLGSVCSSGCLPNDTIGGGRIPVLPWVPYTTAAVALRLMELDACAFYT</sequence>
<name>A0A392THS7_9FABA</name>
<dbReference type="GO" id="GO:0006357">
    <property type="term" value="P:regulation of transcription by RNA polymerase II"/>
    <property type="evidence" value="ECO:0007669"/>
    <property type="project" value="InterPro"/>
</dbReference>
<proteinExistence type="predicted"/>
<keyword evidence="2" id="KW-1185">Reference proteome</keyword>
<protein>
    <submittedName>
        <fullName evidence="1">Homeodomain transcriptional regulator</fullName>
    </submittedName>
</protein>
<keyword evidence="1" id="KW-0238">DNA-binding</keyword>
<dbReference type="EMBL" id="LXQA010564297">
    <property type="protein sequence ID" value="MCI59475.1"/>
    <property type="molecule type" value="Genomic_DNA"/>
</dbReference>
<dbReference type="PANTHER" id="PTHR36968">
    <property type="entry name" value="HOMEOBOX-DDT DOMAIN PROTEIN RLT2"/>
    <property type="match status" value="1"/>
</dbReference>
<dbReference type="Proteomes" id="UP000265520">
    <property type="component" value="Unassembled WGS sequence"/>
</dbReference>